<dbReference type="InterPro" id="IPR001451">
    <property type="entry name" value="Hexapep"/>
</dbReference>
<comment type="caution">
    <text evidence="2">The sequence shown here is derived from an EMBL/GenBank/DDBJ whole genome shotgun (WGS) entry which is preliminary data.</text>
</comment>
<dbReference type="Proteomes" id="UP000198512">
    <property type="component" value="Unassembled WGS sequence"/>
</dbReference>
<dbReference type="SUPFAM" id="SSF51161">
    <property type="entry name" value="Trimeric LpxA-like enzymes"/>
    <property type="match status" value="1"/>
</dbReference>
<sequence>MKGRYLFRVAYPVLFLFSRFLYLLPRQLVRFFWCSIDLIPGFLGVGLRYAFALRLSKKIGHNVFLGRGIEVLCWERLSIGDNVSIHKDCYIDATGSLIIGDNVSIAHSSSILTFEHSWSDSSKPIKYNQSIYSPVSIGDDVWIGCGCRILSGICIGSRVVVAAGAVVTKNIPAGVLIGGVPAKVIKSIVK</sequence>
<evidence type="ECO:0000313" key="2">
    <source>
        <dbReference type="EMBL" id="SEQ31990.1"/>
    </source>
</evidence>
<protein>
    <submittedName>
        <fullName evidence="2">Hexapeptide repeat of succinyl-transferase</fullName>
    </submittedName>
</protein>
<reference evidence="2 3" key="1">
    <citation type="submission" date="2016-10" db="EMBL/GenBank/DDBJ databases">
        <authorList>
            <person name="Varghese N."/>
            <person name="Submissions S."/>
        </authorList>
    </citation>
    <scope>NUCLEOTIDE SEQUENCE [LARGE SCALE GENOMIC DNA]</scope>
    <source>
        <strain evidence="2 3">CIP 109853</strain>
    </source>
</reference>
<feature type="transmembrane region" description="Helical" evidence="1">
    <location>
        <begin position="30"/>
        <end position="51"/>
    </location>
</feature>
<evidence type="ECO:0000313" key="3">
    <source>
        <dbReference type="Proteomes" id="UP000198512"/>
    </source>
</evidence>
<organism evidence="2 3">
    <name type="scientific">Pseudomonas cuatrocienegasensis</name>
    <dbReference type="NCBI Taxonomy" id="543360"/>
    <lineage>
        <taxon>Bacteria</taxon>
        <taxon>Pseudomonadati</taxon>
        <taxon>Pseudomonadota</taxon>
        <taxon>Gammaproteobacteria</taxon>
        <taxon>Pseudomonadales</taxon>
        <taxon>Pseudomonadaceae</taxon>
        <taxon>Pseudomonas</taxon>
    </lineage>
</organism>
<keyword evidence="1" id="KW-0472">Membrane</keyword>
<keyword evidence="1" id="KW-0812">Transmembrane</keyword>
<keyword evidence="1" id="KW-1133">Transmembrane helix</keyword>
<dbReference type="CDD" id="cd04647">
    <property type="entry name" value="LbH_MAT_like"/>
    <property type="match status" value="1"/>
</dbReference>
<dbReference type="PANTHER" id="PTHR23416">
    <property type="entry name" value="SIALIC ACID SYNTHASE-RELATED"/>
    <property type="match status" value="1"/>
</dbReference>
<dbReference type="EMBL" id="FOFP01000005">
    <property type="protein sequence ID" value="SEQ31990.1"/>
    <property type="molecule type" value="Genomic_DNA"/>
</dbReference>
<dbReference type="RefSeq" id="WP_069518374.1">
    <property type="nucleotide sequence ID" value="NZ_FOFP01000005.1"/>
</dbReference>
<keyword evidence="3" id="KW-1185">Reference proteome</keyword>
<dbReference type="Pfam" id="PF00132">
    <property type="entry name" value="Hexapep"/>
    <property type="match status" value="1"/>
</dbReference>
<feature type="transmembrane region" description="Helical" evidence="1">
    <location>
        <begin position="5"/>
        <end position="24"/>
    </location>
</feature>
<proteinExistence type="predicted"/>
<dbReference type="InterPro" id="IPR011004">
    <property type="entry name" value="Trimer_LpxA-like_sf"/>
</dbReference>
<dbReference type="Gene3D" id="2.160.10.10">
    <property type="entry name" value="Hexapeptide repeat proteins"/>
    <property type="match status" value="1"/>
</dbReference>
<accession>A0ABY1B9R4</accession>
<name>A0ABY1B9R4_9PSED</name>
<dbReference type="InterPro" id="IPR051159">
    <property type="entry name" value="Hexapeptide_acetyltransf"/>
</dbReference>
<evidence type="ECO:0000256" key="1">
    <source>
        <dbReference type="SAM" id="Phobius"/>
    </source>
</evidence>
<gene>
    <name evidence="2" type="ORF">SAMN05216600_10526</name>
</gene>